<reference evidence="2" key="1">
    <citation type="journal article" date="2010" name="Science">
        <title>Signatures of adaptation to obligate biotrophy in the Hyaloperonospora arabidopsidis genome.</title>
        <authorList>
            <person name="Baxter L."/>
            <person name="Tripathy S."/>
            <person name="Ishaque N."/>
            <person name="Boot N."/>
            <person name="Cabral A."/>
            <person name="Kemen E."/>
            <person name="Thines M."/>
            <person name="Ah-Fong A."/>
            <person name="Anderson R."/>
            <person name="Badejoko W."/>
            <person name="Bittner-Eddy P."/>
            <person name="Boore J.L."/>
            <person name="Chibucos M.C."/>
            <person name="Coates M."/>
            <person name="Dehal P."/>
            <person name="Delehaunty K."/>
            <person name="Dong S."/>
            <person name="Downton P."/>
            <person name="Dumas B."/>
            <person name="Fabro G."/>
            <person name="Fronick C."/>
            <person name="Fuerstenberg S.I."/>
            <person name="Fulton L."/>
            <person name="Gaulin E."/>
            <person name="Govers F."/>
            <person name="Hughes L."/>
            <person name="Humphray S."/>
            <person name="Jiang R.H."/>
            <person name="Judelson H."/>
            <person name="Kamoun S."/>
            <person name="Kyung K."/>
            <person name="Meijer H."/>
            <person name="Minx P."/>
            <person name="Morris P."/>
            <person name="Nelson J."/>
            <person name="Phuntumart V."/>
            <person name="Qutob D."/>
            <person name="Rehmany A."/>
            <person name="Rougon-Cardoso A."/>
            <person name="Ryden P."/>
            <person name="Torto-Alalibo T."/>
            <person name="Studholme D."/>
            <person name="Wang Y."/>
            <person name="Win J."/>
            <person name="Wood J."/>
            <person name="Clifton S.W."/>
            <person name="Rogers J."/>
            <person name="Van den Ackerveken G."/>
            <person name="Jones J.D."/>
            <person name="McDowell J.M."/>
            <person name="Beynon J."/>
            <person name="Tyler B.M."/>
        </authorList>
    </citation>
    <scope>NUCLEOTIDE SEQUENCE [LARGE SCALE GENOMIC DNA]</scope>
    <source>
        <strain evidence="2">Emoy2</strain>
    </source>
</reference>
<keyword evidence="2" id="KW-1185">Reference proteome</keyword>
<evidence type="ECO:0000313" key="1">
    <source>
        <dbReference type="EnsemblProtists" id="HpaP808297"/>
    </source>
</evidence>
<dbReference type="VEuPathDB" id="FungiDB:HpaG808297"/>
<dbReference type="HOGENOM" id="CLU_1762297_0_0_1"/>
<dbReference type="InParanoid" id="M4BPF8"/>
<dbReference type="AlphaFoldDB" id="M4BPF8"/>
<reference evidence="1" key="2">
    <citation type="submission" date="2015-06" db="UniProtKB">
        <authorList>
            <consortium name="EnsemblProtists"/>
        </authorList>
    </citation>
    <scope>IDENTIFICATION</scope>
    <source>
        <strain evidence="1">Emoy2</strain>
    </source>
</reference>
<proteinExistence type="predicted"/>
<protein>
    <submittedName>
        <fullName evidence="1">Uncharacterized protein</fullName>
    </submittedName>
</protein>
<evidence type="ECO:0000313" key="2">
    <source>
        <dbReference type="Proteomes" id="UP000011713"/>
    </source>
</evidence>
<sequence>MKAKDHRVVRRGADLIEWTELRRGSVVPQSGVLFWHIRIGQPCVLELSCSASSLESATRSIRRFRGLKWPKLVSLQQRTNCGALWWRRQPTQIVLKAYARYRTRLYCQKSTKPAPCSLKEALLRASDARLIPPMRTMLRWPRLVYALY</sequence>
<organism evidence="1 2">
    <name type="scientific">Hyaloperonospora arabidopsidis (strain Emoy2)</name>
    <name type="common">Downy mildew agent</name>
    <name type="synonym">Peronospora arabidopsidis</name>
    <dbReference type="NCBI Taxonomy" id="559515"/>
    <lineage>
        <taxon>Eukaryota</taxon>
        <taxon>Sar</taxon>
        <taxon>Stramenopiles</taxon>
        <taxon>Oomycota</taxon>
        <taxon>Peronosporomycetes</taxon>
        <taxon>Peronosporales</taxon>
        <taxon>Peronosporaceae</taxon>
        <taxon>Hyaloperonospora</taxon>
    </lineage>
</organism>
<dbReference type="EMBL" id="JH598509">
    <property type="status" value="NOT_ANNOTATED_CDS"/>
    <property type="molecule type" value="Genomic_DNA"/>
</dbReference>
<name>M4BPF8_HYAAE</name>
<dbReference type="Proteomes" id="UP000011713">
    <property type="component" value="Unassembled WGS sequence"/>
</dbReference>
<dbReference type="EnsemblProtists" id="HpaT808297">
    <property type="protein sequence ID" value="HpaP808297"/>
    <property type="gene ID" value="HpaG808297"/>
</dbReference>
<accession>M4BPF8</accession>